<sequence length="137" mass="15587">MDGSWEGDEGWKMYTEGEREMGRESEYSVEGSSVAEVLGEGLRLAGARVRVDYGIRGDVWWDFDAGCWRVNMGRCGPSLEKCLILDGVLPVDGVFEGFEEWRDWAVRRLEGCHHTDLQDELVEIFKRMGDWVGTSMS</sequence>
<accession>A0A6M3LFM4</accession>
<proteinExistence type="predicted"/>
<dbReference type="AlphaFoldDB" id="A0A6M3LFM4"/>
<organism evidence="1">
    <name type="scientific">viral metagenome</name>
    <dbReference type="NCBI Taxonomy" id="1070528"/>
    <lineage>
        <taxon>unclassified sequences</taxon>
        <taxon>metagenomes</taxon>
        <taxon>organismal metagenomes</taxon>
    </lineage>
</organism>
<evidence type="ECO:0000313" key="1">
    <source>
        <dbReference type="EMBL" id="QJA93590.1"/>
    </source>
</evidence>
<name>A0A6M3LFM4_9ZZZZ</name>
<gene>
    <name evidence="1" type="ORF">MM415B04181_0008</name>
</gene>
<dbReference type="EMBL" id="MT143161">
    <property type="protein sequence ID" value="QJA93590.1"/>
    <property type="molecule type" value="Genomic_DNA"/>
</dbReference>
<reference evidence="1" key="1">
    <citation type="submission" date="2020-03" db="EMBL/GenBank/DDBJ databases">
        <title>The deep terrestrial virosphere.</title>
        <authorList>
            <person name="Holmfeldt K."/>
            <person name="Nilsson E."/>
            <person name="Simone D."/>
            <person name="Lopez-Fernandez M."/>
            <person name="Wu X."/>
            <person name="de Brujin I."/>
            <person name="Lundin D."/>
            <person name="Andersson A."/>
            <person name="Bertilsson S."/>
            <person name="Dopson M."/>
        </authorList>
    </citation>
    <scope>NUCLEOTIDE SEQUENCE</scope>
    <source>
        <strain evidence="1">MM415B04181</strain>
    </source>
</reference>
<protein>
    <submittedName>
        <fullName evidence="1">Uncharacterized protein</fullName>
    </submittedName>
</protein>